<dbReference type="EMBL" id="WHUW01000099">
    <property type="protein sequence ID" value="KAF8424987.1"/>
    <property type="molecule type" value="Genomic_DNA"/>
</dbReference>
<reference evidence="1" key="2">
    <citation type="journal article" date="2020" name="Nat. Commun.">
        <title>Large-scale genome sequencing of mycorrhizal fungi provides insights into the early evolution of symbiotic traits.</title>
        <authorList>
            <person name="Miyauchi S."/>
            <person name="Kiss E."/>
            <person name="Kuo A."/>
            <person name="Drula E."/>
            <person name="Kohler A."/>
            <person name="Sanchez-Garcia M."/>
            <person name="Morin E."/>
            <person name="Andreopoulos B."/>
            <person name="Barry K.W."/>
            <person name="Bonito G."/>
            <person name="Buee M."/>
            <person name="Carver A."/>
            <person name="Chen C."/>
            <person name="Cichocki N."/>
            <person name="Clum A."/>
            <person name="Culley D."/>
            <person name="Crous P.W."/>
            <person name="Fauchery L."/>
            <person name="Girlanda M."/>
            <person name="Hayes R.D."/>
            <person name="Keri Z."/>
            <person name="LaButti K."/>
            <person name="Lipzen A."/>
            <person name="Lombard V."/>
            <person name="Magnuson J."/>
            <person name="Maillard F."/>
            <person name="Murat C."/>
            <person name="Nolan M."/>
            <person name="Ohm R.A."/>
            <person name="Pangilinan J."/>
            <person name="Pereira M.F."/>
            <person name="Perotto S."/>
            <person name="Peter M."/>
            <person name="Pfister S."/>
            <person name="Riley R."/>
            <person name="Sitrit Y."/>
            <person name="Stielow J.B."/>
            <person name="Szollosi G."/>
            <person name="Zifcakova L."/>
            <person name="Stursova M."/>
            <person name="Spatafora J.W."/>
            <person name="Tedersoo L."/>
            <person name="Vaario L.M."/>
            <person name="Yamada A."/>
            <person name="Yan M."/>
            <person name="Wang P."/>
            <person name="Xu J."/>
            <person name="Bruns T."/>
            <person name="Baldrian P."/>
            <person name="Vilgalys R."/>
            <person name="Dunand C."/>
            <person name="Henrissat B."/>
            <person name="Grigoriev I.V."/>
            <person name="Hibbett D."/>
            <person name="Nagy L.G."/>
            <person name="Martin F.M."/>
        </authorList>
    </citation>
    <scope>NUCLEOTIDE SEQUENCE</scope>
    <source>
        <strain evidence="1">BED1</strain>
    </source>
</reference>
<gene>
    <name evidence="1" type="ORF">L210DRAFT_3332116</name>
</gene>
<dbReference type="PANTHER" id="PTHR10622:SF10">
    <property type="entry name" value="HET DOMAIN-CONTAINING PROTEIN"/>
    <property type="match status" value="1"/>
</dbReference>
<evidence type="ECO:0000313" key="2">
    <source>
        <dbReference type="Proteomes" id="UP001194468"/>
    </source>
</evidence>
<protein>
    <recommendedName>
        <fullName evidence="3">Heterokaryon incompatibility domain-containing protein</fullName>
    </recommendedName>
</protein>
<organism evidence="1 2">
    <name type="scientific">Boletus edulis BED1</name>
    <dbReference type="NCBI Taxonomy" id="1328754"/>
    <lineage>
        <taxon>Eukaryota</taxon>
        <taxon>Fungi</taxon>
        <taxon>Dikarya</taxon>
        <taxon>Basidiomycota</taxon>
        <taxon>Agaricomycotina</taxon>
        <taxon>Agaricomycetes</taxon>
        <taxon>Agaricomycetidae</taxon>
        <taxon>Boletales</taxon>
        <taxon>Boletineae</taxon>
        <taxon>Boletaceae</taxon>
        <taxon>Boletoideae</taxon>
        <taxon>Boletus</taxon>
    </lineage>
</organism>
<name>A0AAD4BFJ4_BOLED</name>
<reference evidence="1" key="1">
    <citation type="submission" date="2019-10" db="EMBL/GenBank/DDBJ databases">
        <authorList>
            <consortium name="DOE Joint Genome Institute"/>
            <person name="Kuo A."/>
            <person name="Miyauchi S."/>
            <person name="Kiss E."/>
            <person name="Drula E."/>
            <person name="Kohler A."/>
            <person name="Sanchez-Garcia M."/>
            <person name="Andreopoulos B."/>
            <person name="Barry K.W."/>
            <person name="Bonito G."/>
            <person name="Buee M."/>
            <person name="Carver A."/>
            <person name="Chen C."/>
            <person name="Cichocki N."/>
            <person name="Clum A."/>
            <person name="Culley D."/>
            <person name="Crous P.W."/>
            <person name="Fauchery L."/>
            <person name="Girlanda M."/>
            <person name="Hayes R."/>
            <person name="Keri Z."/>
            <person name="LaButti K."/>
            <person name="Lipzen A."/>
            <person name="Lombard V."/>
            <person name="Magnuson J."/>
            <person name="Maillard F."/>
            <person name="Morin E."/>
            <person name="Murat C."/>
            <person name="Nolan M."/>
            <person name="Ohm R."/>
            <person name="Pangilinan J."/>
            <person name="Pereira M."/>
            <person name="Perotto S."/>
            <person name="Peter M."/>
            <person name="Riley R."/>
            <person name="Sitrit Y."/>
            <person name="Stielow B."/>
            <person name="Szollosi G."/>
            <person name="Zifcakova L."/>
            <person name="Stursova M."/>
            <person name="Spatafora J.W."/>
            <person name="Tedersoo L."/>
            <person name="Vaario L.-M."/>
            <person name="Yamada A."/>
            <person name="Yan M."/>
            <person name="Wang P."/>
            <person name="Xu J."/>
            <person name="Bruns T."/>
            <person name="Baldrian P."/>
            <person name="Vilgalys R."/>
            <person name="Henrissat B."/>
            <person name="Grigoriev I.V."/>
            <person name="Hibbett D."/>
            <person name="Nagy L.G."/>
            <person name="Martin F.M."/>
        </authorList>
    </citation>
    <scope>NUCLEOTIDE SEQUENCE</scope>
    <source>
        <strain evidence="1">BED1</strain>
    </source>
</reference>
<feature type="non-terminal residue" evidence="1">
    <location>
        <position position="1"/>
    </location>
</feature>
<evidence type="ECO:0008006" key="3">
    <source>
        <dbReference type="Google" id="ProtNLM"/>
    </source>
</evidence>
<evidence type="ECO:0000313" key="1">
    <source>
        <dbReference type="EMBL" id="KAF8424987.1"/>
    </source>
</evidence>
<accession>A0AAD4BFJ4</accession>
<dbReference type="PANTHER" id="PTHR10622">
    <property type="entry name" value="HET DOMAIN-CONTAINING PROTEIN"/>
    <property type="match status" value="1"/>
</dbReference>
<keyword evidence="2" id="KW-1185">Reference proteome</keyword>
<comment type="caution">
    <text evidence="1">The sequence shown here is derived from an EMBL/GenBank/DDBJ whole genome shotgun (WGS) entry which is preliminary data.</text>
</comment>
<dbReference type="Proteomes" id="UP001194468">
    <property type="component" value="Unassembled WGS sequence"/>
</dbReference>
<sequence>LGDLTDSIWMLRAWTAQELLAARVIRFYNRDWKPYLGDIRSNHKDSPEIIQELADAIGIARKTIIAFNPDDLSVREKLRLASKRNATVDEDIAYSLIGIFKSDIQPRYGEGDAALGHLLEEIVSSSGEVTVLAWTGKSS</sequence>
<feature type="non-terminal residue" evidence="1">
    <location>
        <position position="139"/>
    </location>
</feature>
<proteinExistence type="predicted"/>
<dbReference type="AlphaFoldDB" id="A0AAD4BFJ4"/>